<evidence type="ECO:0000313" key="2">
    <source>
        <dbReference type="EMBL" id="RHF72716.1"/>
    </source>
</evidence>
<reference evidence="2 3" key="1">
    <citation type="submission" date="2018-08" db="EMBL/GenBank/DDBJ databases">
        <title>A genome reference for cultivated species of the human gut microbiota.</title>
        <authorList>
            <person name="Zou Y."/>
            <person name="Xue W."/>
            <person name="Luo G."/>
        </authorList>
    </citation>
    <scope>NUCLEOTIDE SEQUENCE [LARGE SCALE GENOMIC DNA]</scope>
    <source>
        <strain evidence="2 3">AM25-1</strain>
    </source>
</reference>
<protein>
    <submittedName>
        <fullName evidence="2">DUF554 domain-containing protein</fullName>
    </submittedName>
</protein>
<dbReference type="PANTHER" id="PTHR36111">
    <property type="entry name" value="INNER MEMBRANE PROTEIN-RELATED"/>
    <property type="match status" value="1"/>
</dbReference>
<feature type="transmembrane region" description="Helical" evidence="1">
    <location>
        <begin position="140"/>
        <end position="167"/>
    </location>
</feature>
<dbReference type="PANTHER" id="PTHR36111:SF2">
    <property type="entry name" value="INNER MEMBRANE PROTEIN"/>
    <property type="match status" value="1"/>
</dbReference>
<feature type="transmembrane region" description="Helical" evidence="1">
    <location>
        <begin position="204"/>
        <end position="222"/>
    </location>
</feature>
<organism evidence="2 3">
    <name type="scientific">Fusobacterium mortiferum</name>
    <dbReference type="NCBI Taxonomy" id="850"/>
    <lineage>
        <taxon>Bacteria</taxon>
        <taxon>Fusobacteriati</taxon>
        <taxon>Fusobacteriota</taxon>
        <taxon>Fusobacteriia</taxon>
        <taxon>Fusobacteriales</taxon>
        <taxon>Fusobacteriaceae</taxon>
        <taxon>Fusobacterium</taxon>
    </lineage>
</organism>
<comment type="caution">
    <text evidence="2">The sequence shown here is derived from an EMBL/GenBank/DDBJ whole genome shotgun (WGS) entry which is preliminary data.</text>
</comment>
<keyword evidence="1" id="KW-0812">Transmembrane</keyword>
<proteinExistence type="predicted"/>
<feature type="transmembrane region" description="Helical" evidence="1">
    <location>
        <begin position="32"/>
        <end position="50"/>
    </location>
</feature>
<feature type="transmembrane region" description="Helical" evidence="1">
    <location>
        <begin position="56"/>
        <end position="76"/>
    </location>
</feature>
<name>A0A414PW43_FUSMR</name>
<feature type="transmembrane region" description="Helical" evidence="1">
    <location>
        <begin position="97"/>
        <end position="120"/>
    </location>
</feature>
<dbReference type="AlphaFoldDB" id="A0A414PW43"/>
<dbReference type="RefSeq" id="WP_118127107.1">
    <property type="nucleotide sequence ID" value="NZ_JAQEHD010000005.1"/>
</dbReference>
<gene>
    <name evidence="2" type="ORF">DW663_05945</name>
</gene>
<evidence type="ECO:0000313" key="3">
    <source>
        <dbReference type="Proteomes" id="UP000284676"/>
    </source>
</evidence>
<sequence>MLGTIVNASAIIIGCTIGGLVKKGIPKKYEEAMLNACGLAACGIGFNSIISNMGKSHYPVLFIISLVLGSVIGTKLDLDTKLQNIMKKYTKGNLGEGIVTAALLFCIGSLSIVGSVMAALKNDYTFLFTNASLDFVTSIIFSSTYGIGIIVVALILFCWQGSIYVLTRYVCLDFFSEDLIVELCIVGGFLITATGLGILKIKNIKTLDILPAILIPVIFFIIKRFI</sequence>
<dbReference type="Pfam" id="PF04474">
    <property type="entry name" value="DUF554"/>
    <property type="match status" value="1"/>
</dbReference>
<keyword evidence="1" id="KW-0472">Membrane</keyword>
<dbReference type="Proteomes" id="UP000284676">
    <property type="component" value="Unassembled WGS sequence"/>
</dbReference>
<dbReference type="EMBL" id="QRHL01000007">
    <property type="protein sequence ID" value="RHF72716.1"/>
    <property type="molecule type" value="Genomic_DNA"/>
</dbReference>
<feature type="transmembrane region" description="Helical" evidence="1">
    <location>
        <begin position="6"/>
        <end position="25"/>
    </location>
</feature>
<dbReference type="InterPro" id="IPR007563">
    <property type="entry name" value="DUF554"/>
</dbReference>
<evidence type="ECO:0000256" key="1">
    <source>
        <dbReference type="SAM" id="Phobius"/>
    </source>
</evidence>
<feature type="transmembrane region" description="Helical" evidence="1">
    <location>
        <begin position="179"/>
        <end position="198"/>
    </location>
</feature>
<keyword evidence="1" id="KW-1133">Transmembrane helix</keyword>
<accession>A0A414PW43</accession>